<accession>A0ABV2RPR7</accession>
<proteinExistence type="predicted"/>
<keyword evidence="2" id="KW-1185">Reference proteome</keyword>
<comment type="caution">
    <text evidence="1">The sequence shown here is derived from an EMBL/GenBank/DDBJ whole genome shotgun (WGS) entry which is preliminary data.</text>
</comment>
<organism evidence="1 2">
    <name type="scientific">Bradyrhizobium japonicum</name>
    <dbReference type="NCBI Taxonomy" id="375"/>
    <lineage>
        <taxon>Bacteria</taxon>
        <taxon>Pseudomonadati</taxon>
        <taxon>Pseudomonadota</taxon>
        <taxon>Alphaproteobacteria</taxon>
        <taxon>Hyphomicrobiales</taxon>
        <taxon>Nitrobacteraceae</taxon>
        <taxon>Bradyrhizobium</taxon>
    </lineage>
</organism>
<dbReference type="Proteomes" id="UP001549291">
    <property type="component" value="Unassembled WGS sequence"/>
</dbReference>
<dbReference type="RefSeq" id="WP_248888881.1">
    <property type="nucleotide sequence ID" value="NZ_CP066351.1"/>
</dbReference>
<gene>
    <name evidence="1" type="ORF">ABIF63_003010</name>
</gene>
<evidence type="ECO:0000313" key="1">
    <source>
        <dbReference type="EMBL" id="MET4718904.1"/>
    </source>
</evidence>
<protein>
    <submittedName>
        <fullName evidence="1">Uncharacterized protein</fullName>
    </submittedName>
</protein>
<dbReference type="EMBL" id="JBEPTQ010000002">
    <property type="protein sequence ID" value="MET4718904.1"/>
    <property type="molecule type" value="Genomic_DNA"/>
</dbReference>
<sequence length="123" mass="13629">MEAKMTKRVKNRQQAELKNPWDYVFPNEEIKRAMVHGHAAILVAQAASAKAETAAQDIKATLDSIDAKLNGEITSADIEAINLLREDLQHKRKVLQEAKAARRIASAAMDEIEHMAGLSRKAL</sequence>
<evidence type="ECO:0000313" key="2">
    <source>
        <dbReference type="Proteomes" id="UP001549291"/>
    </source>
</evidence>
<name>A0ABV2RPR7_BRAJP</name>
<reference evidence="1 2" key="1">
    <citation type="submission" date="2024-06" db="EMBL/GenBank/DDBJ databases">
        <title>Genomic Encyclopedia of Type Strains, Phase V (KMG-V): Genome sequencing to study the core and pangenomes of soil and plant-associated prokaryotes.</title>
        <authorList>
            <person name="Whitman W."/>
        </authorList>
    </citation>
    <scope>NUCLEOTIDE SEQUENCE [LARGE SCALE GENOMIC DNA]</scope>
    <source>
        <strain evidence="1 2">USDA 160</strain>
    </source>
</reference>